<evidence type="ECO:0000313" key="5">
    <source>
        <dbReference type="EMBL" id="KAG8087153.1"/>
    </source>
</evidence>
<dbReference type="AlphaFoldDB" id="A0A8J5WEJ3"/>
<dbReference type="GO" id="GO:0045893">
    <property type="term" value="P:positive regulation of DNA-templated transcription"/>
    <property type="evidence" value="ECO:0007669"/>
    <property type="project" value="TreeGrafter"/>
</dbReference>
<dbReference type="EMBL" id="JAAALK010000082">
    <property type="protein sequence ID" value="KAG8087153.1"/>
    <property type="molecule type" value="Genomic_DNA"/>
</dbReference>
<dbReference type="PANTHER" id="PTHR45764:SF75">
    <property type="entry name" value="LIGHT-INDUCIBLE PROTEIN CPRF-2"/>
    <property type="match status" value="1"/>
</dbReference>
<dbReference type="GO" id="GO:0003700">
    <property type="term" value="F:DNA-binding transcription factor activity"/>
    <property type="evidence" value="ECO:0007669"/>
    <property type="project" value="TreeGrafter"/>
</dbReference>
<evidence type="ECO:0000313" key="6">
    <source>
        <dbReference type="Proteomes" id="UP000729402"/>
    </source>
</evidence>
<reference evidence="5" key="2">
    <citation type="submission" date="2021-02" db="EMBL/GenBank/DDBJ databases">
        <authorList>
            <person name="Kimball J.A."/>
            <person name="Haas M.W."/>
            <person name="Macchietto M."/>
            <person name="Kono T."/>
            <person name="Duquette J."/>
            <person name="Shao M."/>
        </authorList>
    </citation>
    <scope>NUCLEOTIDE SEQUENCE</scope>
    <source>
        <tissue evidence="5">Fresh leaf tissue</tissue>
    </source>
</reference>
<name>A0A8J5WEJ3_ZIZPA</name>
<sequence>MNKATLKLSLSLPHQIKKVKQLETEKKQLITTLSMTTQSYAAVEAQNSVLRAQVIELDSRLCALREITIYRRSSANHQLSTSAATAAATTTTRYPSSMSMTATATSTGGYYDHVFSASAWSSSPSGTMHQLMQQPIDLLY</sequence>
<dbReference type="GO" id="GO:0005634">
    <property type="term" value="C:nucleus"/>
    <property type="evidence" value="ECO:0007669"/>
    <property type="project" value="TreeGrafter"/>
</dbReference>
<comment type="caution">
    <text evidence="5">The sequence shown here is derived from an EMBL/GenBank/DDBJ whole genome shotgun (WGS) entry which is preliminary data.</text>
</comment>
<protein>
    <submittedName>
        <fullName evidence="5">Uncharacterized protein</fullName>
    </submittedName>
</protein>
<keyword evidence="6" id="KW-1185">Reference proteome</keyword>
<dbReference type="OrthoDB" id="551672at2759"/>
<keyword evidence="4" id="KW-0539">Nucleus</keyword>
<reference evidence="5" key="1">
    <citation type="journal article" date="2021" name="bioRxiv">
        <title>Whole Genome Assembly and Annotation of Northern Wild Rice, Zizania palustris L., Supports a Whole Genome Duplication in the Zizania Genus.</title>
        <authorList>
            <person name="Haas M."/>
            <person name="Kono T."/>
            <person name="Macchietto M."/>
            <person name="Millas R."/>
            <person name="McGilp L."/>
            <person name="Shao M."/>
            <person name="Duquette J."/>
            <person name="Hirsch C.N."/>
            <person name="Kimball J."/>
        </authorList>
    </citation>
    <scope>NUCLEOTIDE SEQUENCE</scope>
    <source>
        <tissue evidence="5">Fresh leaf tissue</tissue>
    </source>
</reference>
<evidence type="ECO:0000256" key="2">
    <source>
        <dbReference type="ARBA" id="ARBA00023125"/>
    </source>
</evidence>
<keyword evidence="3" id="KW-0804">Transcription</keyword>
<proteinExistence type="predicted"/>
<dbReference type="GO" id="GO:0000976">
    <property type="term" value="F:transcription cis-regulatory region binding"/>
    <property type="evidence" value="ECO:0007669"/>
    <property type="project" value="TreeGrafter"/>
</dbReference>
<evidence type="ECO:0000256" key="3">
    <source>
        <dbReference type="ARBA" id="ARBA00023163"/>
    </source>
</evidence>
<keyword evidence="2" id="KW-0238">DNA-binding</keyword>
<keyword evidence="1" id="KW-0805">Transcription regulation</keyword>
<dbReference type="PANTHER" id="PTHR45764">
    <property type="entry name" value="BZIP TRANSCRIPTION FACTOR 44"/>
    <property type="match status" value="1"/>
</dbReference>
<organism evidence="5 6">
    <name type="scientific">Zizania palustris</name>
    <name type="common">Northern wild rice</name>
    <dbReference type="NCBI Taxonomy" id="103762"/>
    <lineage>
        <taxon>Eukaryota</taxon>
        <taxon>Viridiplantae</taxon>
        <taxon>Streptophyta</taxon>
        <taxon>Embryophyta</taxon>
        <taxon>Tracheophyta</taxon>
        <taxon>Spermatophyta</taxon>
        <taxon>Magnoliopsida</taxon>
        <taxon>Liliopsida</taxon>
        <taxon>Poales</taxon>
        <taxon>Poaceae</taxon>
        <taxon>BOP clade</taxon>
        <taxon>Oryzoideae</taxon>
        <taxon>Oryzeae</taxon>
        <taxon>Zizaniinae</taxon>
        <taxon>Zizania</taxon>
    </lineage>
</organism>
<dbReference type="Proteomes" id="UP000729402">
    <property type="component" value="Unassembled WGS sequence"/>
</dbReference>
<gene>
    <name evidence="5" type="ORF">GUJ93_ZPchr0010g8403</name>
</gene>
<accession>A0A8J5WEJ3</accession>
<evidence type="ECO:0000256" key="1">
    <source>
        <dbReference type="ARBA" id="ARBA00023015"/>
    </source>
</evidence>
<evidence type="ECO:0000256" key="4">
    <source>
        <dbReference type="ARBA" id="ARBA00023242"/>
    </source>
</evidence>